<evidence type="ECO:0000256" key="1">
    <source>
        <dbReference type="SAM" id="Phobius"/>
    </source>
</evidence>
<organism evidence="2 3">
    <name type="scientific">Anabarilius grahami</name>
    <name type="common">Kanglang fish</name>
    <name type="synonym">Barilius grahami</name>
    <dbReference type="NCBI Taxonomy" id="495550"/>
    <lineage>
        <taxon>Eukaryota</taxon>
        <taxon>Metazoa</taxon>
        <taxon>Chordata</taxon>
        <taxon>Craniata</taxon>
        <taxon>Vertebrata</taxon>
        <taxon>Euteleostomi</taxon>
        <taxon>Actinopterygii</taxon>
        <taxon>Neopterygii</taxon>
        <taxon>Teleostei</taxon>
        <taxon>Ostariophysi</taxon>
        <taxon>Cypriniformes</taxon>
        <taxon>Xenocyprididae</taxon>
        <taxon>Xenocypridinae</taxon>
        <taxon>Xenocypridinae incertae sedis</taxon>
        <taxon>Anabarilius</taxon>
    </lineage>
</organism>
<keyword evidence="3" id="KW-1185">Reference proteome</keyword>
<comment type="caution">
    <text evidence="2">The sequence shown here is derived from an EMBL/GenBank/DDBJ whole genome shotgun (WGS) entry which is preliminary data.</text>
</comment>
<dbReference type="EMBL" id="RJVU01042593">
    <property type="protein sequence ID" value="ROL45400.1"/>
    <property type="molecule type" value="Genomic_DNA"/>
</dbReference>
<reference evidence="2 3" key="1">
    <citation type="submission" date="2018-10" db="EMBL/GenBank/DDBJ databases">
        <title>Genome assembly for a Yunnan-Guizhou Plateau 3E fish, Anabarilius grahami (Regan), and its evolutionary and genetic applications.</title>
        <authorList>
            <person name="Jiang W."/>
        </authorList>
    </citation>
    <scope>NUCLEOTIDE SEQUENCE [LARGE SCALE GENOMIC DNA]</scope>
    <source>
        <strain evidence="2">AG-KIZ</strain>
        <tissue evidence="2">Muscle</tissue>
    </source>
</reference>
<gene>
    <name evidence="2" type="ORF">DPX16_23688</name>
</gene>
<dbReference type="AlphaFoldDB" id="A0A3N0YHR0"/>
<keyword evidence="1" id="KW-0812">Transmembrane</keyword>
<name>A0A3N0YHR0_ANAGA</name>
<dbReference type="Proteomes" id="UP000281406">
    <property type="component" value="Unassembled WGS sequence"/>
</dbReference>
<dbReference type="OrthoDB" id="8919261at2759"/>
<proteinExistence type="predicted"/>
<accession>A0A3N0YHR0</accession>
<keyword evidence="1" id="KW-0472">Membrane</keyword>
<evidence type="ECO:0000313" key="3">
    <source>
        <dbReference type="Proteomes" id="UP000281406"/>
    </source>
</evidence>
<feature type="transmembrane region" description="Helical" evidence="1">
    <location>
        <begin position="171"/>
        <end position="188"/>
    </location>
</feature>
<protein>
    <submittedName>
        <fullName evidence="2">Uncharacterized protein</fullName>
    </submittedName>
</protein>
<keyword evidence="1" id="KW-1133">Transmembrane helix</keyword>
<sequence>MKHYETNLAGKLQNFMKLHLATARSEQCAFDLNDNHFSYDRNEDEAVMTELKQKLERRMTDRFFGFTVNSKLKQLPPYLANKCVEDFLGFYERAKKYISESYDFSENSFHSKVAKLDLTTAVSYEEYSDAVQACNLKDIDMDGLYEEYAMNAIYPLNQSQRTIPRTVNSNGGALNTPGILVFLIYFVINKNRKMNNFDGIDEPVVVSAVGKKRKSSKCNHLREEIKTTRHSVKLLLVPRQHQTSQN</sequence>
<evidence type="ECO:0000313" key="2">
    <source>
        <dbReference type="EMBL" id="ROL45400.1"/>
    </source>
</evidence>